<evidence type="ECO:0000313" key="1">
    <source>
        <dbReference type="EMBL" id="KAJ1353476.1"/>
    </source>
</evidence>
<evidence type="ECO:0000313" key="2">
    <source>
        <dbReference type="Proteomes" id="UP001196413"/>
    </source>
</evidence>
<dbReference type="EMBL" id="JAHQIW010001730">
    <property type="protein sequence ID" value="KAJ1353476.1"/>
    <property type="molecule type" value="Genomic_DNA"/>
</dbReference>
<name>A0AAD5MSU1_PARTN</name>
<sequence>MVDDKVWCILRGFSLSQHPFDEELLRTPLPYRYSLAQKIAISNGCETVLLPSYIEVREDQ</sequence>
<keyword evidence="2" id="KW-1185">Reference proteome</keyword>
<organism evidence="1 2">
    <name type="scientific">Parelaphostrongylus tenuis</name>
    <name type="common">Meningeal worm</name>
    <dbReference type="NCBI Taxonomy" id="148309"/>
    <lineage>
        <taxon>Eukaryota</taxon>
        <taxon>Metazoa</taxon>
        <taxon>Ecdysozoa</taxon>
        <taxon>Nematoda</taxon>
        <taxon>Chromadorea</taxon>
        <taxon>Rhabditida</taxon>
        <taxon>Rhabditina</taxon>
        <taxon>Rhabditomorpha</taxon>
        <taxon>Strongyloidea</taxon>
        <taxon>Metastrongylidae</taxon>
        <taxon>Parelaphostrongylus</taxon>
    </lineage>
</organism>
<protein>
    <submittedName>
        <fullName evidence="1">Uncharacterized protein</fullName>
    </submittedName>
</protein>
<dbReference type="Proteomes" id="UP001196413">
    <property type="component" value="Unassembled WGS sequence"/>
</dbReference>
<proteinExistence type="predicted"/>
<dbReference type="AlphaFoldDB" id="A0AAD5MSU1"/>
<comment type="caution">
    <text evidence="1">The sequence shown here is derived from an EMBL/GenBank/DDBJ whole genome shotgun (WGS) entry which is preliminary data.</text>
</comment>
<gene>
    <name evidence="1" type="ORF">KIN20_010115</name>
</gene>
<reference evidence="1" key="1">
    <citation type="submission" date="2021-06" db="EMBL/GenBank/DDBJ databases">
        <title>Parelaphostrongylus tenuis whole genome reference sequence.</title>
        <authorList>
            <person name="Garwood T.J."/>
            <person name="Larsen P.A."/>
            <person name="Fountain-Jones N.M."/>
            <person name="Garbe J.R."/>
            <person name="Macchietto M.G."/>
            <person name="Kania S.A."/>
            <person name="Gerhold R.W."/>
            <person name="Richards J.E."/>
            <person name="Wolf T.M."/>
        </authorList>
    </citation>
    <scope>NUCLEOTIDE SEQUENCE</scope>
    <source>
        <strain evidence="1">MNPRO001-30</strain>
        <tissue evidence="1">Meninges</tissue>
    </source>
</reference>
<accession>A0AAD5MSU1</accession>